<keyword evidence="5 8" id="KW-0378">Hydrolase</keyword>
<feature type="domain" description="CMP/dCMP-type deaminase" evidence="9">
    <location>
        <begin position="6"/>
        <end position="116"/>
    </location>
</feature>
<dbReference type="PANTHER" id="PTHR11079:SF202">
    <property type="entry name" value="TRNA-SPECIFIC ADENOSINE DEAMINASE"/>
    <property type="match status" value="1"/>
</dbReference>
<dbReference type="HAMAP" id="MF_00972">
    <property type="entry name" value="tRNA_aden_deaminase"/>
    <property type="match status" value="1"/>
</dbReference>
<dbReference type="InterPro" id="IPR028883">
    <property type="entry name" value="tRNA_aden_deaminase"/>
</dbReference>
<evidence type="ECO:0000256" key="7">
    <source>
        <dbReference type="ARBA" id="ARBA00048045"/>
    </source>
</evidence>
<feature type="active site" description="Proton donor" evidence="8">
    <location>
        <position position="59"/>
    </location>
</feature>
<gene>
    <name evidence="8" type="primary">tadA</name>
    <name evidence="10" type="ORF">HQ43_02225</name>
</gene>
<evidence type="ECO:0000256" key="6">
    <source>
        <dbReference type="ARBA" id="ARBA00022833"/>
    </source>
</evidence>
<evidence type="ECO:0000256" key="3">
    <source>
        <dbReference type="ARBA" id="ARBA00022694"/>
    </source>
</evidence>
<dbReference type="InterPro" id="IPR002125">
    <property type="entry name" value="CMP_dCMP_dom"/>
</dbReference>
<dbReference type="EC" id="3.5.4.33" evidence="8"/>
<dbReference type="PROSITE" id="PS00903">
    <property type="entry name" value="CYT_DCMP_DEAMINASES_1"/>
    <property type="match status" value="1"/>
</dbReference>
<sequence length="148" mass="16305">MQDNLLSDEFFMRAALREATVAYEENEVPIGAVIVSNGKIIASEHNRTEQLCDVTAHAEILAITAAQMHLGAKFLTDCTLYITIEPCVMCAGAIKWGRLGRVVFGAPEAKFGFRAVSDKILHPKTELTTGILEEECAALMKSFFAKRR</sequence>
<comment type="caution">
    <text evidence="10">The sequence shown here is derived from an EMBL/GenBank/DDBJ whole genome shotgun (WGS) entry which is preliminary data.</text>
</comment>
<dbReference type="Proteomes" id="UP000030101">
    <property type="component" value="Unassembled WGS sequence"/>
</dbReference>
<evidence type="ECO:0000259" key="9">
    <source>
        <dbReference type="PROSITE" id="PS51747"/>
    </source>
</evidence>
<feature type="binding site" evidence="8">
    <location>
        <position position="90"/>
    </location>
    <ligand>
        <name>Zn(2+)</name>
        <dbReference type="ChEBI" id="CHEBI:29105"/>
        <note>catalytic</note>
    </ligand>
</feature>
<comment type="catalytic activity">
    <reaction evidence="7 8">
        <text>adenosine(34) in tRNA + H2O + H(+) = inosine(34) in tRNA + NH4(+)</text>
        <dbReference type="Rhea" id="RHEA:43168"/>
        <dbReference type="Rhea" id="RHEA-COMP:10373"/>
        <dbReference type="Rhea" id="RHEA-COMP:10374"/>
        <dbReference type="ChEBI" id="CHEBI:15377"/>
        <dbReference type="ChEBI" id="CHEBI:15378"/>
        <dbReference type="ChEBI" id="CHEBI:28938"/>
        <dbReference type="ChEBI" id="CHEBI:74411"/>
        <dbReference type="ChEBI" id="CHEBI:82852"/>
        <dbReference type="EC" id="3.5.4.33"/>
    </reaction>
</comment>
<evidence type="ECO:0000256" key="1">
    <source>
        <dbReference type="ARBA" id="ARBA00010669"/>
    </source>
</evidence>
<comment type="similarity">
    <text evidence="1">Belongs to the cytidine and deoxycytidylate deaminase family. ADAT2 subfamily.</text>
</comment>
<keyword evidence="3 8" id="KW-0819">tRNA processing</keyword>
<feature type="binding site" evidence="8">
    <location>
        <position position="87"/>
    </location>
    <ligand>
        <name>Zn(2+)</name>
        <dbReference type="ChEBI" id="CHEBI:29105"/>
        <note>catalytic</note>
    </ligand>
</feature>
<comment type="cofactor">
    <cofactor evidence="8">
        <name>Zn(2+)</name>
        <dbReference type="ChEBI" id="CHEBI:29105"/>
    </cofactor>
    <text evidence="8">Binds 1 zinc ion per subunit.</text>
</comment>
<dbReference type="InterPro" id="IPR016193">
    <property type="entry name" value="Cytidine_deaminase-like"/>
</dbReference>
<evidence type="ECO:0000256" key="5">
    <source>
        <dbReference type="ARBA" id="ARBA00022801"/>
    </source>
</evidence>
<comment type="subunit">
    <text evidence="2 8">Homodimer.</text>
</comment>
<proteinExistence type="inferred from homology"/>
<accession>A0ABR4XND2</accession>
<dbReference type="Gene3D" id="3.40.140.10">
    <property type="entry name" value="Cytidine Deaminase, domain 2"/>
    <property type="match status" value="1"/>
</dbReference>
<evidence type="ECO:0000256" key="2">
    <source>
        <dbReference type="ARBA" id="ARBA00011738"/>
    </source>
</evidence>
<evidence type="ECO:0000256" key="8">
    <source>
        <dbReference type="HAMAP-Rule" id="MF_00972"/>
    </source>
</evidence>
<keyword evidence="11" id="KW-1185">Reference proteome</keyword>
<organism evidence="10 11">
    <name type="scientific">Porphyromonas canoris</name>
    <dbReference type="NCBI Taxonomy" id="36875"/>
    <lineage>
        <taxon>Bacteria</taxon>
        <taxon>Pseudomonadati</taxon>
        <taxon>Bacteroidota</taxon>
        <taxon>Bacteroidia</taxon>
        <taxon>Bacteroidales</taxon>
        <taxon>Porphyromonadaceae</taxon>
        <taxon>Porphyromonas</taxon>
    </lineage>
</organism>
<dbReference type="EMBL" id="JQZV01000003">
    <property type="protein sequence ID" value="KGN93469.1"/>
    <property type="molecule type" value="Genomic_DNA"/>
</dbReference>
<evidence type="ECO:0000256" key="4">
    <source>
        <dbReference type="ARBA" id="ARBA00022723"/>
    </source>
</evidence>
<feature type="binding site" evidence="8">
    <location>
        <position position="57"/>
    </location>
    <ligand>
        <name>Zn(2+)</name>
        <dbReference type="ChEBI" id="CHEBI:29105"/>
        <note>catalytic</note>
    </ligand>
</feature>
<comment type="function">
    <text evidence="8">Catalyzes the deamination of adenosine to inosine at the wobble position 34 of tRNA(Arg2).</text>
</comment>
<dbReference type="RefSeq" id="WP_036788970.1">
    <property type="nucleotide sequence ID" value="NZ_JQZV01000003.1"/>
</dbReference>
<dbReference type="PANTHER" id="PTHR11079">
    <property type="entry name" value="CYTOSINE DEAMINASE FAMILY MEMBER"/>
    <property type="match status" value="1"/>
</dbReference>
<dbReference type="InterPro" id="IPR016192">
    <property type="entry name" value="APOBEC/CMP_deaminase_Zn-bd"/>
</dbReference>
<keyword evidence="6 8" id="KW-0862">Zinc</keyword>
<evidence type="ECO:0000313" key="10">
    <source>
        <dbReference type="EMBL" id="KGN93469.1"/>
    </source>
</evidence>
<name>A0ABR4XND2_9PORP</name>
<keyword evidence="4 8" id="KW-0479">Metal-binding</keyword>
<reference evidence="10 11" key="1">
    <citation type="submission" date="2014-08" db="EMBL/GenBank/DDBJ databases">
        <title>Porphyromonas canoris strain:OH2762 Genome sequencing.</title>
        <authorList>
            <person name="Wallis C."/>
            <person name="Deusch O."/>
            <person name="O'Flynn C."/>
            <person name="Davis I."/>
            <person name="Jospin G."/>
            <person name="Darling A.E."/>
            <person name="Coil D.A."/>
            <person name="Alexiev A."/>
            <person name="Horsfall A."/>
            <person name="Kirkwood N."/>
            <person name="Harris S."/>
            <person name="Eisen J.A."/>
        </authorList>
    </citation>
    <scope>NUCLEOTIDE SEQUENCE [LARGE SCALE GENOMIC DNA]</scope>
    <source>
        <strain evidence="11">COT-108 OH2762</strain>
    </source>
</reference>
<dbReference type="PROSITE" id="PS51747">
    <property type="entry name" value="CYT_DCMP_DEAMINASES_2"/>
    <property type="match status" value="1"/>
</dbReference>
<dbReference type="CDD" id="cd01285">
    <property type="entry name" value="nucleoside_deaminase"/>
    <property type="match status" value="1"/>
</dbReference>
<protein>
    <recommendedName>
        <fullName evidence="8">tRNA-specific adenosine deaminase</fullName>
        <ecNumber evidence="8">3.5.4.33</ecNumber>
    </recommendedName>
</protein>
<dbReference type="SUPFAM" id="SSF53927">
    <property type="entry name" value="Cytidine deaminase-like"/>
    <property type="match status" value="1"/>
</dbReference>
<dbReference type="Pfam" id="PF00383">
    <property type="entry name" value="dCMP_cyt_deam_1"/>
    <property type="match status" value="1"/>
</dbReference>
<evidence type="ECO:0000313" key="11">
    <source>
        <dbReference type="Proteomes" id="UP000030101"/>
    </source>
</evidence>